<reference evidence="1" key="1">
    <citation type="submission" date="2021-01" db="EMBL/GenBank/DDBJ databases">
        <authorList>
            <consortium name="Genoscope - CEA"/>
            <person name="William W."/>
        </authorList>
    </citation>
    <scope>NUCLEOTIDE SEQUENCE</scope>
</reference>
<protein>
    <submittedName>
        <fullName evidence="1">(rape) hypothetical protein</fullName>
    </submittedName>
</protein>
<dbReference type="EMBL" id="HG994360">
    <property type="protein sequence ID" value="CAF2086583.1"/>
    <property type="molecule type" value="Genomic_DNA"/>
</dbReference>
<proteinExistence type="predicted"/>
<name>A0A816SLP8_BRANA</name>
<sequence length="54" mass="6679">MHRTPRDVFSHLNICYYHQDLHRRPLRPGSRPRFCSDRRALLLIEAWLLPRRRV</sequence>
<evidence type="ECO:0000313" key="1">
    <source>
        <dbReference type="EMBL" id="CAF2086583.1"/>
    </source>
</evidence>
<dbReference type="AlphaFoldDB" id="A0A816SLP8"/>
<organism evidence="1">
    <name type="scientific">Brassica napus</name>
    <name type="common">Rape</name>
    <dbReference type="NCBI Taxonomy" id="3708"/>
    <lineage>
        <taxon>Eukaryota</taxon>
        <taxon>Viridiplantae</taxon>
        <taxon>Streptophyta</taxon>
        <taxon>Embryophyta</taxon>
        <taxon>Tracheophyta</taxon>
        <taxon>Spermatophyta</taxon>
        <taxon>Magnoliopsida</taxon>
        <taxon>eudicotyledons</taxon>
        <taxon>Gunneridae</taxon>
        <taxon>Pentapetalae</taxon>
        <taxon>rosids</taxon>
        <taxon>malvids</taxon>
        <taxon>Brassicales</taxon>
        <taxon>Brassicaceae</taxon>
        <taxon>Brassiceae</taxon>
        <taxon>Brassica</taxon>
    </lineage>
</organism>
<accession>A0A816SLP8</accession>
<dbReference type="Proteomes" id="UP001295469">
    <property type="component" value="Chromosome A06"/>
</dbReference>
<gene>
    <name evidence="1" type="ORF">DARMORV10_A06P25280.1</name>
</gene>